<reference evidence="1 2" key="1">
    <citation type="submission" date="2023-05" db="EMBL/GenBank/DDBJ databases">
        <title>The complete genome of Acinetobacter sp. nov KCTC 92772.</title>
        <authorList>
            <person name="Zhou G."/>
        </authorList>
    </citation>
    <scope>NUCLEOTIDE SEQUENCE [LARGE SCALE GENOMIC DNA]</scope>
    <source>
        <strain evidence="1 2">KCTC 92772</strain>
    </source>
</reference>
<dbReference type="EMBL" id="CP125669">
    <property type="protein sequence ID" value="WHP05762.1"/>
    <property type="molecule type" value="Genomic_DNA"/>
</dbReference>
<dbReference type="SUPFAM" id="SSF52540">
    <property type="entry name" value="P-loop containing nucleoside triphosphate hydrolases"/>
    <property type="match status" value="1"/>
</dbReference>
<evidence type="ECO:0000313" key="2">
    <source>
        <dbReference type="Proteomes" id="UP001229836"/>
    </source>
</evidence>
<proteinExistence type="predicted"/>
<keyword evidence="1" id="KW-0067">ATP-binding</keyword>
<dbReference type="InterPro" id="IPR027417">
    <property type="entry name" value="P-loop_NTPase"/>
</dbReference>
<organism evidence="1 2">
    <name type="scientific">Acinetobacter corruptisaponis</name>
    <dbReference type="NCBI Taxonomy" id="3045147"/>
    <lineage>
        <taxon>Bacteria</taxon>
        <taxon>Pseudomonadati</taxon>
        <taxon>Pseudomonadota</taxon>
        <taxon>Gammaproteobacteria</taxon>
        <taxon>Moraxellales</taxon>
        <taxon>Moraxellaceae</taxon>
        <taxon>Acinetobacter</taxon>
    </lineage>
</organism>
<dbReference type="GO" id="GO:0005524">
    <property type="term" value="F:ATP binding"/>
    <property type="evidence" value="ECO:0007669"/>
    <property type="project" value="UniProtKB-KW"/>
</dbReference>
<name>A0ABY8S236_9GAMM</name>
<accession>A0ABY8S236</accession>
<protein>
    <submittedName>
        <fullName evidence="1">ATP-binding protein</fullName>
    </submittedName>
</protein>
<sequence length="218" mass="24807">MSIATFILGQSGTGKSSSLRNLDPRHVLLIQAIKKPLPFRSADWSYISPDNRIGSILVTDQPQDIINAIRATKRPIVIVDDFQYVMANEFMRRSIERGFDKFTEIGRHAWDVLNAAITAQPHKRIYILSHTEENDGRTKIKTIGKMLDEKITLEGMVTICLQTAVINEQYVFVTKNNGNTTVKSPMDLFKTDHIENDLNVVDQDICEYYNIPSHRTQA</sequence>
<evidence type="ECO:0000313" key="1">
    <source>
        <dbReference type="EMBL" id="WHP05762.1"/>
    </source>
</evidence>
<gene>
    <name evidence="1" type="ORF">QLH32_17440</name>
</gene>
<dbReference type="Proteomes" id="UP001229836">
    <property type="component" value="Chromosome"/>
</dbReference>
<keyword evidence="2" id="KW-1185">Reference proteome</keyword>
<keyword evidence="1" id="KW-0547">Nucleotide-binding</keyword>
<dbReference type="RefSeq" id="WP_283267293.1">
    <property type="nucleotide sequence ID" value="NZ_CP125669.1"/>
</dbReference>